<keyword evidence="2 9" id="KW-0813">Transport</keyword>
<feature type="transmembrane region" description="Helical" evidence="9">
    <location>
        <begin position="168"/>
        <end position="188"/>
    </location>
</feature>
<keyword evidence="5 9" id="KW-0653">Protein transport</keyword>
<evidence type="ECO:0000256" key="3">
    <source>
        <dbReference type="ARBA" id="ARBA00022692"/>
    </source>
</evidence>
<dbReference type="OrthoDB" id="337750at2759"/>
<dbReference type="RefSeq" id="XP_504420.1">
    <property type="nucleotide sequence ID" value="XM_504420.1"/>
</dbReference>
<dbReference type="PANTHER" id="PTHR14083:SF0">
    <property type="entry name" value="YIP1D-INTERACTING FACTOR 1, ISOFORM C"/>
    <property type="match status" value="1"/>
</dbReference>
<evidence type="ECO:0000256" key="8">
    <source>
        <dbReference type="ARBA" id="ARBA00023136"/>
    </source>
</evidence>
<evidence type="ECO:0000256" key="9">
    <source>
        <dbReference type="RuleBase" id="RU368073"/>
    </source>
</evidence>
<dbReference type="VEuPathDB" id="FungiDB:YALI0_E26323g"/>
<evidence type="ECO:0000256" key="5">
    <source>
        <dbReference type="ARBA" id="ARBA00022927"/>
    </source>
</evidence>
<dbReference type="GO" id="GO:0000139">
    <property type="term" value="C:Golgi membrane"/>
    <property type="evidence" value="ECO:0007669"/>
    <property type="project" value="UniProtKB-SubCell"/>
</dbReference>
<keyword evidence="6 9" id="KW-1133">Transmembrane helix</keyword>
<dbReference type="InterPro" id="IPR005578">
    <property type="entry name" value="Yif1_fam"/>
</dbReference>
<dbReference type="GO" id="GO:0005789">
    <property type="term" value="C:endoplasmic reticulum membrane"/>
    <property type="evidence" value="ECO:0007669"/>
    <property type="project" value="UniProtKB-SubCell"/>
</dbReference>
<dbReference type="eggNOG" id="KOG3094">
    <property type="taxonomic scope" value="Eukaryota"/>
</dbReference>
<dbReference type="Pfam" id="PF03878">
    <property type="entry name" value="YIF1"/>
    <property type="match status" value="1"/>
</dbReference>
<evidence type="ECO:0000313" key="12">
    <source>
        <dbReference type="EMBL" id="RDW27019.1"/>
    </source>
</evidence>
<organism evidence="11 13">
    <name type="scientific">Yarrowia lipolytica</name>
    <name type="common">Candida lipolytica</name>
    <dbReference type="NCBI Taxonomy" id="4952"/>
    <lineage>
        <taxon>Eukaryota</taxon>
        <taxon>Fungi</taxon>
        <taxon>Dikarya</taxon>
        <taxon>Ascomycota</taxon>
        <taxon>Saccharomycotina</taxon>
        <taxon>Dipodascomycetes</taxon>
        <taxon>Dipodascales</taxon>
        <taxon>Dipodascales incertae sedis</taxon>
        <taxon>Yarrowia</taxon>
    </lineage>
</organism>
<dbReference type="PANTHER" id="PTHR14083">
    <property type="entry name" value="YIP1 INTERACTING FACTOR HOMOLOG YIF1 PROTEIN"/>
    <property type="match status" value="1"/>
</dbReference>
<dbReference type="VEuPathDB" id="FungiDB:YALI1_E31194g"/>
<evidence type="ECO:0000256" key="7">
    <source>
        <dbReference type="ARBA" id="ARBA00023034"/>
    </source>
</evidence>
<feature type="compositionally biased region" description="Pro residues" evidence="10">
    <location>
        <begin position="14"/>
        <end position="28"/>
    </location>
</feature>
<keyword evidence="4 9" id="KW-0256">Endoplasmic reticulum</keyword>
<feature type="transmembrane region" description="Helical" evidence="9">
    <location>
        <begin position="231"/>
        <end position="249"/>
    </location>
</feature>
<evidence type="ECO:0000256" key="10">
    <source>
        <dbReference type="SAM" id="MobiDB-lite"/>
    </source>
</evidence>
<dbReference type="EMBL" id="CP017557">
    <property type="protein sequence ID" value="AOW05988.1"/>
    <property type="molecule type" value="Genomic_DNA"/>
</dbReference>
<feature type="compositionally biased region" description="Low complexity" evidence="10">
    <location>
        <begin position="44"/>
        <end position="58"/>
    </location>
</feature>
<evidence type="ECO:0000256" key="4">
    <source>
        <dbReference type="ARBA" id="ARBA00022824"/>
    </source>
</evidence>
<dbReference type="EMBL" id="KZ858970">
    <property type="protein sequence ID" value="RDW27019.1"/>
    <property type="molecule type" value="Genomic_DNA"/>
</dbReference>
<protein>
    <recommendedName>
        <fullName evidence="9">Protein YIF1</fullName>
    </recommendedName>
</protein>
<dbReference type="AlphaFoldDB" id="A0A1H6Q3V2"/>
<evidence type="ECO:0000313" key="14">
    <source>
        <dbReference type="Proteomes" id="UP000256601"/>
    </source>
</evidence>
<keyword evidence="7 9" id="KW-0333">Golgi apparatus</keyword>
<evidence type="ECO:0000256" key="2">
    <source>
        <dbReference type="ARBA" id="ARBA00022448"/>
    </source>
</evidence>
<reference evidence="11 13" key="1">
    <citation type="journal article" date="2016" name="PLoS ONE">
        <title>Sequence Assembly of Yarrowia lipolytica Strain W29/CLIB89 Shows Transposable Element Diversity.</title>
        <authorList>
            <person name="Magnan C."/>
            <person name="Yu J."/>
            <person name="Chang I."/>
            <person name="Jahn E."/>
            <person name="Kanomata Y."/>
            <person name="Wu J."/>
            <person name="Zeller M."/>
            <person name="Oakes M."/>
            <person name="Baldi P."/>
            <person name="Sandmeyer S."/>
        </authorList>
    </citation>
    <scope>NUCLEOTIDE SEQUENCE [LARGE SCALE GENOMIC DNA]</scope>
    <source>
        <strain evidence="11">CLIB89</strain>
        <strain evidence="13">CLIB89(W29)</strain>
    </source>
</reference>
<gene>
    <name evidence="12" type="ORF">B0I71DRAFT_129893</name>
    <name evidence="11" type="ORF">YALI1_E31194g</name>
</gene>
<reference evidence="12 14" key="2">
    <citation type="submission" date="2018-07" db="EMBL/GenBank/DDBJ databases">
        <title>Draft Genome Assemblies for Five Robust Yarrowia lipolytica Strains Exhibiting High Lipid Production and Pentose Sugar Utilization and Sugar Alcohol Secretion from Undetoxified Lignocellulosic Biomass Hydrolysates.</title>
        <authorList>
            <consortium name="DOE Joint Genome Institute"/>
            <person name="Walker C."/>
            <person name="Ryu S."/>
            <person name="Na H."/>
            <person name="Zane M."/>
            <person name="LaButti K."/>
            <person name="Lipzen A."/>
            <person name="Haridas S."/>
            <person name="Barry K."/>
            <person name="Grigoriev I.V."/>
            <person name="Quarterman J."/>
            <person name="Slininger P."/>
            <person name="Dien B."/>
            <person name="Trinh C.T."/>
        </authorList>
    </citation>
    <scope>NUCLEOTIDE SEQUENCE [LARGE SCALE GENOMIC DNA]</scope>
    <source>
        <strain evidence="12 14">YB392</strain>
    </source>
</reference>
<dbReference type="GO" id="GO:0005793">
    <property type="term" value="C:endoplasmic reticulum-Golgi intermediate compartment"/>
    <property type="evidence" value="ECO:0007669"/>
    <property type="project" value="UniProtKB-UniRule"/>
</dbReference>
<dbReference type="Proteomes" id="UP000256601">
    <property type="component" value="Unassembled WGS sequence"/>
</dbReference>
<comment type="subcellular location">
    <subcellularLocation>
        <location evidence="9">Endoplasmic reticulum membrane</location>
        <topology evidence="9">Multi-pass membrane protein</topology>
    </subcellularLocation>
    <subcellularLocation>
        <location evidence="9">Golgi apparatus membrane</location>
        <topology evidence="9">Multi-pass membrane protein</topology>
    </subcellularLocation>
</comment>
<dbReference type="Proteomes" id="UP000182444">
    <property type="component" value="Chromosome 1E"/>
</dbReference>
<feature type="compositionally biased region" description="Polar residues" evidence="10">
    <location>
        <begin position="31"/>
        <end position="40"/>
    </location>
</feature>
<feature type="region of interest" description="Disordered" evidence="10">
    <location>
        <begin position="1"/>
        <end position="72"/>
    </location>
</feature>
<evidence type="ECO:0000313" key="13">
    <source>
        <dbReference type="Proteomes" id="UP000182444"/>
    </source>
</evidence>
<sequence>MYNQRQGNTATPPLHHPIPQHPIPPMRSPPVEQTQHQNLQDRYAPPQQHAQHQQHPQHGAGGDQGNFFNPAGYPQFFNDGTAQVGLQVGRSAVAAGQEYMEKNFNKYVSVSQLRYYFQVSNLYVVKKLGLVLFPFLHKPWTRDVVRSETTGEIEGYAPARDDINAPDMYIPTMAFTTYIILCSVLSGVHDHFHPQLFGTLASKAVSVMVFELLVLRLATYLLSADSQLFDFAAYAGYKLVGVLITILAASLTGSTYVKWGVFLYTYIANAMFLLRSIKYLIIPDGTSPVPQGINTGNRRSSIQFLAVYAFLFQLGMMWILIPANSVLNSAPVPVIAQTMS</sequence>
<feature type="transmembrane region" description="Helical" evidence="9">
    <location>
        <begin position="302"/>
        <end position="321"/>
    </location>
</feature>
<dbReference type="OMA" id="SGYKFVH"/>
<dbReference type="KEGG" id="yli:2912371"/>
<evidence type="ECO:0000256" key="6">
    <source>
        <dbReference type="ARBA" id="ARBA00022989"/>
    </source>
</evidence>
<name>A0A1H6Q3V2_YARLL</name>
<dbReference type="GO" id="GO:0030134">
    <property type="term" value="C:COPII-coated ER to Golgi transport vesicle"/>
    <property type="evidence" value="ECO:0007669"/>
    <property type="project" value="TreeGrafter"/>
</dbReference>
<feature type="transmembrane region" description="Helical" evidence="9">
    <location>
        <begin position="261"/>
        <end position="282"/>
    </location>
</feature>
<dbReference type="GeneID" id="2912371"/>
<evidence type="ECO:0000313" key="11">
    <source>
        <dbReference type="EMBL" id="AOW05988.1"/>
    </source>
</evidence>
<feature type="compositionally biased region" description="Polar residues" evidence="10">
    <location>
        <begin position="1"/>
        <end position="11"/>
    </location>
</feature>
<comment type="similarity">
    <text evidence="1 9">Belongs to the YIF1 family.</text>
</comment>
<dbReference type="GO" id="GO:0006888">
    <property type="term" value="P:endoplasmic reticulum to Golgi vesicle-mediated transport"/>
    <property type="evidence" value="ECO:0007669"/>
    <property type="project" value="UniProtKB-UniRule"/>
</dbReference>
<keyword evidence="8 9" id="KW-0472">Membrane</keyword>
<proteinExistence type="inferred from homology"/>
<comment type="function">
    <text evidence="9">Has a role in transport between endoplasmic reticulum and Golgi.</text>
</comment>
<dbReference type="GO" id="GO:0015031">
    <property type="term" value="P:protein transport"/>
    <property type="evidence" value="ECO:0007669"/>
    <property type="project" value="UniProtKB-KW"/>
</dbReference>
<dbReference type="SUPFAM" id="SSF81995">
    <property type="entry name" value="beta-sandwich domain of Sec23/24"/>
    <property type="match status" value="1"/>
</dbReference>
<accession>A0A1H6Q3V2</accession>
<keyword evidence="3 9" id="KW-0812">Transmembrane</keyword>
<evidence type="ECO:0000256" key="1">
    <source>
        <dbReference type="ARBA" id="ARBA00009727"/>
    </source>
</evidence>